<organism evidence="1">
    <name type="scientific">marine sediment metagenome</name>
    <dbReference type="NCBI Taxonomy" id="412755"/>
    <lineage>
        <taxon>unclassified sequences</taxon>
        <taxon>metagenomes</taxon>
        <taxon>ecological metagenomes</taxon>
    </lineage>
</organism>
<dbReference type="AlphaFoldDB" id="A0A0F8Z6B2"/>
<protein>
    <submittedName>
        <fullName evidence="1">Uncharacterized protein</fullName>
    </submittedName>
</protein>
<dbReference type="Gene3D" id="3.90.1690.10">
    <property type="entry name" value="phage-related protein like domain"/>
    <property type="match status" value="1"/>
</dbReference>
<gene>
    <name evidence="1" type="ORF">LCGC14_3072390</name>
</gene>
<name>A0A0F8Z6B2_9ZZZZ</name>
<dbReference type="InterPro" id="IPR053738">
    <property type="entry name" value="Lambda_capsid_assembly"/>
</dbReference>
<evidence type="ECO:0000313" key="1">
    <source>
        <dbReference type="EMBL" id="KKK55651.1"/>
    </source>
</evidence>
<accession>A0A0F8Z6B2</accession>
<reference evidence="1" key="1">
    <citation type="journal article" date="2015" name="Nature">
        <title>Complex archaea that bridge the gap between prokaryotes and eukaryotes.</title>
        <authorList>
            <person name="Spang A."/>
            <person name="Saw J.H."/>
            <person name="Jorgensen S.L."/>
            <person name="Zaremba-Niedzwiedzka K."/>
            <person name="Martijn J."/>
            <person name="Lind A.E."/>
            <person name="van Eijk R."/>
            <person name="Schleper C."/>
            <person name="Guy L."/>
            <person name="Ettema T.J."/>
        </authorList>
    </citation>
    <scope>NUCLEOTIDE SEQUENCE</scope>
</reference>
<proteinExistence type="predicted"/>
<comment type="caution">
    <text evidence="1">The sequence shown here is derived from an EMBL/GenBank/DDBJ whole genome shotgun (WGS) entry which is preliminary data.</text>
</comment>
<sequence length="137" mass="14900">VYKALRNHADILDRIKYTERGIVTKDLLAALFDVDKVVIAEAVRNTAAKGASESTDFIMGKHALLAYAAPSAGIKRPSAGYIFAWTGLLGSGAYGNTMTRIPMPWLGRGLERIEGEMAFDINVVSDELGFFYKSIVA</sequence>
<feature type="non-terminal residue" evidence="1">
    <location>
        <position position="1"/>
    </location>
</feature>
<dbReference type="EMBL" id="LAZR01065387">
    <property type="protein sequence ID" value="KKK55651.1"/>
    <property type="molecule type" value="Genomic_DNA"/>
</dbReference>